<protein>
    <submittedName>
        <fullName evidence="1">Uncharacterized protein</fullName>
    </submittedName>
</protein>
<evidence type="ECO:0000313" key="1">
    <source>
        <dbReference type="EMBL" id="ERZ97285.1"/>
    </source>
</evidence>
<dbReference type="AlphaFoldDB" id="U9T1M3"/>
<dbReference type="STRING" id="747089.U9T1M3"/>
<dbReference type="VEuPathDB" id="FungiDB:RhiirFUN_025347"/>
<reference evidence="1" key="1">
    <citation type="submission" date="2013-07" db="EMBL/GenBank/DDBJ databases">
        <title>The genome of an arbuscular mycorrhizal fungus provides insights into the evolution of the oldest plant symbiosis.</title>
        <authorList>
            <consortium name="DOE Joint Genome Institute"/>
            <person name="Tisserant E."/>
            <person name="Malbreil M."/>
            <person name="Kuo A."/>
            <person name="Kohler A."/>
            <person name="Symeonidi A."/>
            <person name="Balestrini R."/>
            <person name="Charron P."/>
            <person name="Duensing N."/>
            <person name="Frei-dit-Frey N."/>
            <person name="Gianinazzi-Pearson V."/>
            <person name="Gilbert B."/>
            <person name="Handa Y."/>
            <person name="Hijri M."/>
            <person name="Kaul R."/>
            <person name="Kawaguchi M."/>
            <person name="Krajinski F."/>
            <person name="Lammers P."/>
            <person name="Lapierre D."/>
            <person name="Masclaux F.G."/>
            <person name="Murat C."/>
            <person name="Morin E."/>
            <person name="Ndikumana S."/>
            <person name="Pagni M."/>
            <person name="Petitpierre D."/>
            <person name="Requena N."/>
            <person name="Rosikiewicz P."/>
            <person name="Riley R."/>
            <person name="Saito K."/>
            <person name="San Clemente H."/>
            <person name="Shapiro H."/>
            <person name="van Tuinen D."/>
            <person name="Becard G."/>
            <person name="Bonfante P."/>
            <person name="Paszkowski U."/>
            <person name="Shachar-Hill Y."/>
            <person name="Young J.P."/>
            <person name="Sanders I.R."/>
            <person name="Henrissat B."/>
            <person name="Rensing S.A."/>
            <person name="Grigoriev I.V."/>
            <person name="Corradi N."/>
            <person name="Roux C."/>
            <person name="Martin F."/>
        </authorList>
    </citation>
    <scope>NUCLEOTIDE SEQUENCE</scope>
    <source>
        <strain evidence="1">DAOM 197198</strain>
    </source>
</reference>
<sequence>MEQALLSIHIHFYNSASYTFQEENGDYQKINVCIGNVVGIASVKVESFADVKAILKLPWNDGQDYIFTYYLFEDVSSTINELDDRPDLLLLLAHENTFISLILNLWFFEPSLEENDEFLAINELETDIVMKRERFVAGITQHVCPW</sequence>
<dbReference type="HOGENOM" id="CLU_1778463_0_0_1"/>
<organism evidence="1">
    <name type="scientific">Rhizophagus irregularis (strain DAOM 181602 / DAOM 197198 / MUCL 43194)</name>
    <name type="common">Arbuscular mycorrhizal fungus</name>
    <name type="synonym">Glomus intraradices</name>
    <dbReference type="NCBI Taxonomy" id="747089"/>
    <lineage>
        <taxon>Eukaryota</taxon>
        <taxon>Fungi</taxon>
        <taxon>Fungi incertae sedis</taxon>
        <taxon>Mucoromycota</taxon>
        <taxon>Glomeromycotina</taxon>
        <taxon>Glomeromycetes</taxon>
        <taxon>Glomerales</taxon>
        <taxon>Glomeraceae</taxon>
        <taxon>Rhizophagus</taxon>
    </lineage>
</organism>
<gene>
    <name evidence="1" type="ORF">GLOINDRAFT_11737</name>
</gene>
<dbReference type="EMBL" id="KI299736">
    <property type="protein sequence ID" value="ERZ97285.1"/>
    <property type="molecule type" value="Genomic_DNA"/>
</dbReference>
<proteinExistence type="predicted"/>
<accession>U9T1M3</accession>
<name>U9T1M3_RHIID</name>